<keyword evidence="6" id="KW-1133">Transmembrane helix</keyword>
<evidence type="ECO:0000256" key="1">
    <source>
        <dbReference type="ARBA" id="ARBA00004225"/>
    </source>
</evidence>
<evidence type="ECO:0000256" key="9">
    <source>
        <dbReference type="PROSITE-ProRule" id="PRU00282"/>
    </source>
</evidence>
<keyword evidence="8 9" id="KW-0472">Membrane</keyword>
<evidence type="ECO:0008006" key="13">
    <source>
        <dbReference type="Google" id="ProtNLM"/>
    </source>
</evidence>
<comment type="caution">
    <text evidence="11">The sequence shown here is derived from an EMBL/GenBank/DDBJ whole genome shotgun (WGS) entry which is preliminary data.</text>
</comment>
<sequence>FLYSIGDNCSSSSAAVELTAGGIAGCVAWGACLPFDVLKTRVQGGAGREGLAKTFKTMVKEEGAGSLFAGAGPILSRAFLVNGITFYVYEEACRMIDRLGGENR</sequence>
<organism evidence="11 12">
    <name type="scientific">Triparma retinervis</name>
    <dbReference type="NCBI Taxonomy" id="2557542"/>
    <lineage>
        <taxon>Eukaryota</taxon>
        <taxon>Sar</taxon>
        <taxon>Stramenopiles</taxon>
        <taxon>Ochrophyta</taxon>
        <taxon>Bolidophyceae</taxon>
        <taxon>Parmales</taxon>
        <taxon>Triparmaceae</taxon>
        <taxon>Triparma</taxon>
    </lineage>
</organism>
<evidence type="ECO:0000256" key="2">
    <source>
        <dbReference type="ARBA" id="ARBA00006375"/>
    </source>
</evidence>
<evidence type="ECO:0000256" key="6">
    <source>
        <dbReference type="ARBA" id="ARBA00022989"/>
    </source>
</evidence>
<keyword evidence="7" id="KW-0496">Mitochondrion</keyword>
<feature type="non-terminal residue" evidence="11">
    <location>
        <position position="1"/>
    </location>
</feature>
<proteinExistence type="inferred from homology"/>
<dbReference type="Gene3D" id="1.50.40.10">
    <property type="entry name" value="Mitochondrial carrier domain"/>
    <property type="match status" value="1"/>
</dbReference>
<dbReference type="InterPro" id="IPR050567">
    <property type="entry name" value="Mitochondrial_Carrier"/>
</dbReference>
<evidence type="ECO:0000256" key="5">
    <source>
        <dbReference type="ARBA" id="ARBA00022737"/>
    </source>
</evidence>
<dbReference type="Pfam" id="PF00153">
    <property type="entry name" value="Mito_carr"/>
    <property type="match status" value="1"/>
</dbReference>
<keyword evidence="3 10" id="KW-0813">Transport</keyword>
<keyword evidence="4 9" id="KW-0812">Transmembrane</keyword>
<dbReference type="Proteomes" id="UP001165082">
    <property type="component" value="Unassembled WGS sequence"/>
</dbReference>
<accession>A0A9W7E7E8</accession>
<protein>
    <recommendedName>
        <fullName evidence="13">Mitochondrial carrier protein</fullName>
    </recommendedName>
</protein>
<dbReference type="PANTHER" id="PTHR45624">
    <property type="entry name" value="MITOCHONDRIAL BASIC AMINO ACIDS TRANSPORTER-RELATED"/>
    <property type="match status" value="1"/>
</dbReference>
<dbReference type="PROSITE" id="PS50920">
    <property type="entry name" value="SOLCAR"/>
    <property type="match status" value="1"/>
</dbReference>
<evidence type="ECO:0000256" key="4">
    <source>
        <dbReference type="ARBA" id="ARBA00022692"/>
    </source>
</evidence>
<dbReference type="SUPFAM" id="SSF103506">
    <property type="entry name" value="Mitochondrial carrier"/>
    <property type="match status" value="1"/>
</dbReference>
<dbReference type="GO" id="GO:0022857">
    <property type="term" value="F:transmembrane transporter activity"/>
    <property type="evidence" value="ECO:0007669"/>
    <property type="project" value="TreeGrafter"/>
</dbReference>
<name>A0A9W7E7E8_9STRA</name>
<evidence type="ECO:0000256" key="10">
    <source>
        <dbReference type="RuleBase" id="RU000488"/>
    </source>
</evidence>
<dbReference type="EMBL" id="BRXZ01001210">
    <property type="protein sequence ID" value="GMH65398.1"/>
    <property type="molecule type" value="Genomic_DNA"/>
</dbReference>
<gene>
    <name evidence="11" type="ORF">TrRE_jg3953</name>
</gene>
<dbReference type="OrthoDB" id="193856at2759"/>
<dbReference type="GO" id="GO:0031966">
    <property type="term" value="C:mitochondrial membrane"/>
    <property type="evidence" value="ECO:0007669"/>
    <property type="project" value="UniProtKB-SubCell"/>
</dbReference>
<evidence type="ECO:0000256" key="8">
    <source>
        <dbReference type="ARBA" id="ARBA00023136"/>
    </source>
</evidence>
<evidence type="ECO:0000256" key="3">
    <source>
        <dbReference type="ARBA" id="ARBA00022448"/>
    </source>
</evidence>
<keyword evidence="12" id="KW-1185">Reference proteome</keyword>
<dbReference type="AlphaFoldDB" id="A0A9W7E7E8"/>
<evidence type="ECO:0000313" key="11">
    <source>
        <dbReference type="EMBL" id="GMH65398.1"/>
    </source>
</evidence>
<reference evidence="11" key="1">
    <citation type="submission" date="2022-07" db="EMBL/GenBank/DDBJ databases">
        <title>Genome analysis of Parmales, a sister group of diatoms, reveals the evolutionary specialization of diatoms from phago-mixotrophs to photoautotrophs.</title>
        <authorList>
            <person name="Ban H."/>
            <person name="Sato S."/>
            <person name="Yoshikawa S."/>
            <person name="Kazumasa Y."/>
            <person name="Nakamura Y."/>
            <person name="Ichinomiya M."/>
            <person name="Saitoh K."/>
            <person name="Sato N."/>
            <person name="Blanc-Mathieu R."/>
            <person name="Endo H."/>
            <person name="Kuwata A."/>
            <person name="Ogata H."/>
        </authorList>
    </citation>
    <scope>NUCLEOTIDE SEQUENCE</scope>
</reference>
<feature type="repeat" description="Solcar" evidence="9">
    <location>
        <begin position="12"/>
        <end position="95"/>
    </location>
</feature>
<comment type="subcellular location">
    <subcellularLocation>
        <location evidence="1">Mitochondrion membrane</location>
        <topology evidence="1">Multi-pass membrane protein</topology>
    </subcellularLocation>
</comment>
<dbReference type="InterPro" id="IPR023395">
    <property type="entry name" value="MCP_dom_sf"/>
</dbReference>
<dbReference type="InterPro" id="IPR018108">
    <property type="entry name" value="MCP_transmembrane"/>
</dbReference>
<evidence type="ECO:0000313" key="12">
    <source>
        <dbReference type="Proteomes" id="UP001165082"/>
    </source>
</evidence>
<evidence type="ECO:0000256" key="7">
    <source>
        <dbReference type="ARBA" id="ARBA00023128"/>
    </source>
</evidence>
<keyword evidence="5" id="KW-0677">Repeat</keyword>
<comment type="similarity">
    <text evidence="2 10">Belongs to the mitochondrial carrier (TC 2.A.29) family.</text>
</comment>